<evidence type="ECO:0000256" key="4">
    <source>
        <dbReference type="ARBA" id="ARBA00022630"/>
    </source>
</evidence>
<dbReference type="PRINTS" id="PR00420">
    <property type="entry name" value="RNGMNOXGNASE"/>
</dbReference>
<dbReference type="PROSITE" id="PS01304">
    <property type="entry name" value="UBIH"/>
    <property type="match status" value="1"/>
</dbReference>
<dbReference type="GO" id="GO:0006744">
    <property type="term" value="P:ubiquinone biosynthetic process"/>
    <property type="evidence" value="ECO:0007669"/>
    <property type="project" value="UniProtKB-UniPathway"/>
</dbReference>
<comment type="similarity">
    <text evidence="3">Belongs to the UbiH/COQ6 family.</text>
</comment>
<dbReference type="EMBL" id="AP023361">
    <property type="protein sequence ID" value="BCJ89345.1"/>
    <property type="molecule type" value="Genomic_DNA"/>
</dbReference>
<dbReference type="SUPFAM" id="SSF51905">
    <property type="entry name" value="FAD/NAD(P)-binding domain"/>
    <property type="match status" value="1"/>
</dbReference>
<dbReference type="KEGG" id="tso:IZ6_00800"/>
<feature type="transmembrane region" description="Helical" evidence="8">
    <location>
        <begin position="12"/>
        <end position="30"/>
    </location>
</feature>
<evidence type="ECO:0000256" key="6">
    <source>
        <dbReference type="ARBA" id="ARBA00023002"/>
    </source>
</evidence>
<keyword evidence="8" id="KW-1133">Transmembrane helix</keyword>
<dbReference type="Gene3D" id="3.50.50.60">
    <property type="entry name" value="FAD/NAD(P)-binding domain"/>
    <property type="match status" value="2"/>
</dbReference>
<feature type="domain" description="FAD-binding" evidence="9">
    <location>
        <begin position="12"/>
        <end position="342"/>
    </location>
</feature>
<evidence type="ECO:0000313" key="11">
    <source>
        <dbReference type="Proteomes" id="UP000515317"/>
    </source>
</evidence>
<organism evidence="10 11">
    <name type="scientific">Terrihabitans soli</name>
    <dbReference type="NCBI Taxonomy" id="708113"/>
    <lineage>
        <taxon>Bacteria</taxon>
        <taxon>Pseudomonadati</taxon>
        <taxon>Pseudomonadota</taxon>
        <taxon>Alphaproteobacteria</taxon>
        <taxon>Hyphomicrobiales</taxon>
        <taxon>Terrihabitans</taxon>
    </lineage>
</organism>
<dbReference type="GO" id="GO:0071949">
    <property type="term" value="F:FAD binding"/>
    <property type="evidence" value="ECO:0007669"/>
    <property type="project" value="InterPro"/>
</dbReference>
<evidence type="ECO:0000256" key="5">
    <source>
        <dbReference type="ARBA" id="ARBA00022827"/>
    </source>
</evidence>
<dbReference type="PANTHER" id="PTHR43876:SF7">
    <property type="entry name" value="UBIQUINONE BIOSYNTHESIS MONOOXYGENASE COQ6, MITOCHONDRIAL"/>
    <property type="match status" value="1"/>
</dbReference>
<keyword evidence="4" id="KW-0285">Flavoprotein</keyword>
<keyword evidence="8" id="KW-0812">Transmembrane</keyword>
<dbReference type="PANTHER" id="PTHR43876">
    <property type="entry name" value="UBIQUINONE BIOSYNTHESIS MONOOXYGENASE COQ6, MITOCHONDRIAL"/>
    <property type="match status" value="1"/>
</dbReference>
<dbReference type="FunFam" id="3.50.50.60:FF:000021">
    <property type="entry name" value="Ubiquinone biosynthesis monooxygenase COQ6"/>
    <property type="match status" value="1"/>
</dbReference>
<dbReference type="InterPro" id="IPR018168">
    <property type="entry name" value="Ubi_Hdrlase_CS"/>
</dbReference>
<keyword evidence="5" id="KW-0274">FAD</keyword>
<evidence type="ECO:0000256" key="8">
    <source>
        <dbReference type="SAM" id="Phobius"/>
    </source>
</evidence>
<evidence type="ECO:0000256" key="7">
    <source>
        <dbReference type="ARBA" id="ARBA00023033"/>
    </source>
</evidence>
<protein>
    <submittedName>
        <fullName evidence="10">2-octaprenyl-6-methoxyphenyl hydroxylase</fullName>
    </submittedName>
</protein>
<dbReference type="InterPro" id="IPR002938">
    <property type="entry name" value="FAD-bd"/>
</dbReference>
<reference evidence="10 11" key="1">
    <citation type="submission" date="2020-08" db="EMBL/GenBank/DDBJ databases">
        <title>Genome sequence of Rhizobiales bacterium strain IZ6.</title>
        <authorList>
            <person name="Nakai R."/>
            <person name="Naganuma T."/>
        </authorList>
    </citation>
    <scope>NUCLEOTIDE SEQUENCE [LARGE SCALE GENOMIC DNA]</scope>
    <source>
        <strain evidence="10 11">IZ6</strain>
    </source>
</reference>
<dbReference type="InterPro" id="IPR010971">
    <property type="entry name" value="UbiH/COQ6"/>
</dbReference>
<dbReference type="NCBIfam" id="TIGR01988">
    <property type="entry name" value="Ubi-OHases"/>
    <property type="match status" value="1"/>
</dbReference>
<dbReference type="GO" id="GO:0110142">
    <property type="term" value="C:ubiquinone biosynthesis complex"/>
    <property type="evidence" value="ECO:0007669"/>
    <property type="project" value="UniProtKB-ARBA"/>
</dbReference>
<sequence length="407" mass="43156">MKHSTLKTPKKADVVIAGAGFVGLALGAALQRAGLDVAICDPALSKKPPDDPRASALVAGAKNLMEAIGAWDLAAPEAEAITRMEISDARLEEVTRPVMLTFAGAEDETSYVVPNTAIRAALFEAAKAAGVSLIPQAVASYEAGRARVVAKLADDSQISAALLVAAEGANSPLRKFAKVRMQGWRYDQIAIVTTVKLEHPHEGVAIQHFFEGGPFALLPMKDNHASVIWSERKIEAQRLYALPDAEFRTALQERAGWRFGEISLAAPRAMRPLELRVAKSFVSERLALVGDAAHVTHPLAGQGLNIGLRDVAALAESMADAARLGGDIGASDVLTRYESWRRFDTMTMLAATDSLLKLFTLPGAPARLLRDAGLGVVERIPAAKAAITKAAAGLSGDVPRLLRGEAL</sequence>
<name>A0A6S6QNG1_9HYPH</name>
<dbReference type="InterPro" id="IPR036188">
    <property type="entry name" value="FAD/NAD-bd_sf"/>
</dbReference>
<evidence type="ECO:0000256" key="2">
    <source>
        <dbReference type="ARBA" id="ARBA00004749"/>
    </source>
</evidence>
<keyword evidence="8" id="KW-0472">Membrane</keyword>
<dbReference type="UniPathway" id="UPA00232"/>
<dbReference type="GO" id="GO:0016705">
    <property type="term" value="F:oxidoreductase activity, acting on paired donors, with incorporation or reduction of molecular oxygen"/>
    <property type="evidence" value="ECO:0007669"/>
    <property type="project" value="InterPro"/>
</dbReference>
<evidence type="ECO:0000313" key="10">
    <source>
        <dbReference type="EMBL" id="BCJ89345.1"/>
    </source>
</evidence>
<comment type="pathway">
    <text evidence="2">Cofactor biosynthesis; ubiquinone biosynthesis.</text>
</comment>
<evidence type="ECO:0000259" key="9">
    <source>
        <dbReference type="Pfam" id="PF01494"/>
    </source>
</evidence>
<dbReference type="RefSeq" id="WP_222876064.1">
    <property type="nucleotide sequence ID" value="NZ_AP023361.1"/>
</dbReference>
<keyword evidence="7" id="KW-0503">Monooxygenase</keyword>
<evidence type="ECO:0000256" key="1">
    <source>
        <dbReference type="ARBA" id="ARBA00001974"/>
    </source>
</evidence>
<gene>
    <name evidence="10" type="ORF">IZ6_00800</name>
</gene>
<accession>A0A6S6QNG1</accession>
<comment type="cofactor">
    <cofactor evidence="1">
        <name>FAD</name>
        <dbReference type="ChEBI" id="CHEBI:57692"/>
    </cofactor>
</comment>
<dbReference type="AlphaFoldDB" id="A0A6S6QNG1"/>
<keyword evidence="11" id="KW-1185">Reference proteome</keyword>
<dbReference type="InterPro" id="IPR051205">
    <property type="entry name" value="UbiH/COQ6_monooxygenase"/>
</dbReference>
<dbReference type="Proteomes" id="UP000515317">
    <property type="component" value="Chromosome"/>
</dbReference>
<dbReference type="GO" id="GO:0004497">
    <property type="term" value="F:monooxygenase activity"/>
    <property type="evidence" value="ECO:0007669"/>
    <property type="project" value="UniProtKB-KW"/>
</dbReference>
<dbReference type="Pfam" id="PF01494">
    <property type="entry name" value="FAD_binding_3"/>
    <property type="match status" value="1"/>
</dbReference>
<evidence type="ECO:0000256" key="3">
    <source>
        <dbReference type="ARBA" id="ARBA00005349"/>
    </source>
</evidence>
<proteinExistence type="inferred from homology"/>
<keyword evidence="6" id="KW-0560">Oxidoreductase</keyword>